<name>A0A8X6TD72_NEPPI</name>
<proteinExistence type="predicted"/>
<dbReference type="EMBL" id="BMAW01101993">
    <property type="protein sequence ID" value="GFT02119.1"/>
    <property type="molecule type" value="Genomic_DNA"/>
</dbReference>
<evidence type="ECO:0000313" key="1">
    <source>
        <dbReference type="EMBL" id="GFT02119.1"/>
    </source>
</evidence>
<sequence>MRHSREEPRLFFSGYPSPSAARSPAARAFTCAASLDSLKTCFYLLIDFCDERGKKPLFTRPVFLPRCCSPAPRASGMCWATRIRRDAIWRSCPAATQTKLLKNKKKRYFCGCTESPWSDTTDSRG</sequence>
<gene>
    <name evidence="1" type="ORF">NPIL_309121</name>
</gene>
<dbReference type="AlphaFoldDB" id="A0A8X6TD72"/>
<keyword evidence="2" id="KW-1185">Reference proteome</keyword>
<comment type="caution">
    <text evidence="1">The sequence shown here is derived from an EMBL/GenBank/DDBJ whole genome shotgun (WGS) entry which is preliminary data.</text>
</comment>
<accession>A0A8X6TD72</accession>
<reference evidence="1" key="1">
    <citation type="submission" date="2020-08" db="EMBL/GenBank/DDBJ databases">
        <title>Multicomponent nature underlies the extraordinary mechanical properties of spider dragline silk.</title>
        <authorList>
            <person name="Kono N."/>
            <person name="Nakamura H."/>
            <person name="Mori M."/>
            <person name="Yoshida Y."/>
            <person name="Ohtoshi R."/>
            <person name="Malay A.D."/>
            <person name="Moran D.A.P."/>
            <person name="Tomita M."/>
            <person name="Numata K."/>
            <person name="Arakawa K."/>
        </authorList>
    </citation>
    <scope>NUCLEOTIDE SEQUENCE</scope>
</reference>
<organism evidence="1 2">
    <name type="scientific">Nephila pilipes</name>
    <name type="common">Giant wood spider</name>
    <name type="synonym">Nephila maculata</name>
    <dbReference type="NCBI Taxonomy" id="299642"/>
    <lineage>
        <taxon>Eukaryota</taxon>
        <taxon>Metazoa</taxon>
        <taxon>Ecdysozoa</taxon>
        <taxon>Arthropoda</taxon>
        <taxon>Chelicerata</taxon>
        <taxon>Arachnida</taxon>
        <taxon>Araneae</taxon>
        <taxon>Araneomorphae</taxon>
        <taxon>Entelegynae</taxon>
        <taxon>Araneoidea</taxon>
        <taxon>Nephilidae</taxon>
        <taxon>Nephila</taxon>
    </lineage>
</organism>
<protein>
    <submittedName>
        <fullName evidence="1">Uncharacterized protein</fullName>
    </submittedName>
</protein>
<dbReference type="Proteomes" id="UP000887013">
    <property type="component" value="Unassembled WGS sequence"/>
</dbReference>
<evidence type="ECO:0000313" key="2">
    <source>
        <dbReference type="Proteomes" id="UP000887013"/>
    </source>
</evidence>